<dbReference type="GO" id="GO:0008331">
    <property type="term" value="F:high voltage-gated calcium channel activity"/>
    <property type="evidence" value="ECO:0007669"/>
    <property type="project" value="TreeGrafter"/>
</dbReference>
<evidence type="ECO:0000256" key="13">
    <source>
        <dbReference type="SAM" id="Phobius"/>
    </source>
</evidence>
<organism evidence="15 16">
    <name type="scientific">Protopolystoma xenopodis</name>
    <dbReference type="NCBI Taxonomy" id="117903"/>
    <lineage>
        <taxon>Eukaryota</taxon>
        <taxon>Metazoa</taxon>
        <taxon>Spiralia</taxon>
        <taxon>Lophotrochozoa</taxon>
        <taxon>Platyhelminthes</taxon>
        <taxon>Monogenea</taxon>
        <taxon>Polyopisthocotylea</taxon>
        <taxon>Polystomatidea</taxon>
        <taxon>Polystomatidae</taxon>
        <taxon>Protopolystoma</taxon>
    </lineage>
</organism>
<dbReference type="OrthoDB" id="431720at2759"/>
<proteinExistence type="predicted"/>
<evidence type="ECO:0000256" key="3">
    <source>
        <dbReference type="ARBA" id="ARBA00022568"/>
    </source>
</evidence>
<evidence type="ECO:0000256" key="5">
    <source>
        <dbReference type="ARBA" id="ARBA00022692"/>
    </source>
</evidence>
<evidence type="ECO:0000256" key="6">
    <source>
        <dbReference type="ARBA" id="ARBA00022837"/>
    </source>
</evidence>
<evidence type="ECO:0000313" key="16">
    <source>
        <dbReference type="Proteomes" id="UP000784294"/>
    </source>
</evidence>
<dbReference type="Proteomes" id="UP000784294">
    <property type="component" value="Unassembled WGS sequence"/>
</dbReference>
<keyword evidence="4" id="KW-0107">Calcium channel</keyword>
<accession>A0A448WNQ8</accession>
<keyword evidence="9" id="KW-0406">Ion transport</keyword>
<reference evidence="15" key="1">
    <citation type="submission" date="2018-11" db="EMBL/GenBank/DDBJ databases">
        <authorList>
            <consortium name="Pathogen Informatics"/>
        </authorList>
    </citation>
    <scope>NUCLEOTIDE SEQUENCE</scope>
</reference>
<evidence type="ECO:0000256" key="2">
    <source>
        <dbReference type="ARBA" id="ARBA00022448"/>
    </source>
</evidence>
<evidence type="ECO:0000313" key="15">
    <source>
        <dbReference type="EMBL" id="VEL16409.1"/>
    </source>
</evidence>
<evidence type="ECO:0000256" key="10">
    <source>
        <dbReference type="ARBA" id="ARBA00023136"/>
    </source>
</evidence>
<comment type="caution">
    <text evidence="15">The sequence shown here is derived from an EMBL/GenBank/DDBJ whole genome shotgun (WGS) entry which is preliminary data.</text>
</comment>
<evidence type="ECO:0000256" key="1">
    <source>
        <dbReference type="ARBA" id="ARBA00004141"/>
    </source>
</evidence>
<dbReference type="GO" id="GO:0005891">
    <property type="term" value="C:voltage-gated calcium channel complex"/>
    <property type="evidence" value="ECO:0007669"/>
    <property type="project" value="TreeGrafter"/>
</dbReference>
<keyword evidence="11" id="KW-0325">Glycoprotein</keyword>
<dbReference type="InterPro" id="IPR050599">
    <property type="entry name" value="VDCC_alpha-1_subunit"/>
</dbReference>
<dbReference type="PANTHER" id="PTHR45628">
    <property type="entry name" value="VOLTAGE-DEPENDENT CALCIUM CHANNEL TYPE A SUBUNIT ALPHA-1"/>
    <property type="match status" value="1"/>
</dbReference>
<dbReference type="GO" id="GO:0098703">
    <property type="term" value="P:calcium ion import across plasma membrane"/>
    <property type="evidence" value="ECO:0007669"/>
    <property type="project" value="TreeGrafter"/>
</dbReference>
<dbReference type="Gene3D" id="1.10.287.70">
    <property type="match status" value="1"/>
</dbReference>
<evidence type="ECO:0000256" key="8">
    <source>
        <dbReference type="ARBA" id="ARBA00022989"/>
    </source>
</evidence>
<evidence type="ECO:0000256" key="7">
    <source>
        <dbReference type="ARBA" id="ARBA00022882"/>
    </source>
</evidence>
<dbReference type="EMBL" id="CAAALY010028345">
    <property type="protein sequence ID" value="VEL16409.1"/>
    <property type="molecule type" value="Genomic_DNA"/>
</dbReference>
<sequence length="144" mass="16789">MTFREKEVGAPGRFLIIGLIYEFSMQTGQATSPGIDIYSRNIRNKLKLADFRLSYIYSELFYSEKTLLKFLFILLLFSISELPLLKALPYVALLIAMLFFIYAVIGMQLFGKISIEEYVDEDLPVLHRSNNFQNFFYALLVLFR</sequence>
<evidence type="ECO:0000259" key="14">
    <source>
        <dbReference type="Pfam" id="PF00520"/>
    </source>
</evidence>
<dbReference type="PANTHER" id="PTHR45628:SF7">
    <property type="entry name" value="VOLTAGE-DEPENDENT CALCIUM CHANNEL TYPE A SUBUNIT ALPHA-1"/>
    <property type="match status" value="1"/>
</dbReference>
<dbReference type="AlphaFoldDB" id="A0A448WNQ8"/>
<keyword evidence="2" id="KW-0813">Transport</keyword>
<evidence type="ECO:0000256" key="12">
    <source>
        <dbReference type="ARBA" id="ARBA00023303"/>
    </source>
</evidence>
<gene>
    <name evidence="15" type="ORF">PXEA_LOCUS9849</name>
</gene>
<keyword evidence="5 13" id="KW-0812">Transmembrane</keyword>
<feature type="transmembrane region" description="Helical" evidence="13">
    <location>
        <begin position="90"/>
        <end position="110"/>
    </location>
</feature>
<evidence type="ECO:0000256" key="4">
    <source>
        <dbReference type="ARBA" id="ARBA00022673"/>
    </source>
</evidence>
<name>A0A448WNQ8_9PLAT</name>
<comment type="subcellular location">
    <subcellularLocation>
        <location evidence="1">Membrane</location>
        <topology evidence="1">Multi-pass membrane protein</topology>
    </subcellularLocation>
</comment>
<keyword evidence="10 13" id="KW-0472">Membrane</keyword>
<dbReference type="Pfam" id="PF00520">
    <property type="entry name" value="Ion_trans"/>
    <property type="match status" value="1"/>
</dbReference>
<protein>
    <recommendedName>
        <fullName evidence="14">Ion transport domain-containing protein</fullName>
    </recommendedName>
</protein>
<evidence type="ECO:0000256" key="9">
    <source>
        <dbReference type="ARBA" id="ARBA00023065"/>
    </source>
</evidence>
<keyword evidence="12" id="KW-0407">Ion channel</keyword>
<keyword evidence="6" id="KW-0106">Calcium</keyword>
<feature type="domain" description="Ion transport" evidence="14">
    <location>
        <begin position="85"/>
        <end position="144"/>
    </location>
</feature>
<dbReference type="InterPro" id="IPR005821">
    <property type="entry name" value="Ion_trans_dom"/>
</dbReference>
<evidence type="ECO:0000256" key="11">
    <source>
        <dbReference type="ARBA" id="ARBA00023180"/>
    </source>
</evidence>
<keyword evidence="3" id="KW-0109">Calcium transport</keyword>
<keyword evidence="7" id="KW-0851">Voltage-gated channel</keyword>
<keyword evidence="16" id="KW-1185">Reference proteome</keyword>
<keyword evidence="8 13" id="KW-1133">Transmembrane helix</keyword>